<evidence type="ECO:0000256" key="5">
    <source>
        <dbReference type="ARBA" id="ARBA00022833"/>
    </source>
</evidence>
<organism evidence="10 11">
    <name type="scientific">Orchesella cincta</name>
    <name type="common">Springtail</name>
    <name type="synonym">Podura cincta</name>
    <dbReference type="NCBI Taxonomy" id="48709"/>
    <lineage>
        <taxon>Eukaryota</taxon>
        <taxon>Metazoa</taxon>
        <taxon>Ecdysozoa</taxon>
        <taxon>Arthropoda</taxon>
        <taxon>Hexapoda</taxon>
        <taxon>Collembola</taxon>
        <taxon>Entomobryomorpha</taxon>
        <taxon>Entomobryoidea</taxon>
        <taxon>Orchesellidae</taxon>
        <taxon>Orchesellinae</taxon>
        <taxon>Orchesella</taxon>
    </lineage>
</organism>
<keyword evidence="5" id="KW-0862">Zinc</keyword>
<feature type="compositionally biased region" description="Basic residues" evidence="8">
    <location>
        <begin position="296"/>
        <end position="316"/>
    </location>
</feature>
<dbReference type="GO" id="GO:0008270">
    <property type="term" value="F:zinc ion binding"/>
    <property type="evidence" value="ECO:0007669"/>
    <property type="project" value="UniProtKB-KW"/>
</dbReference>
<dbReference type="PROSITE" id="PS50157">
    <property type="entry name" value="ZINC_FINGER_C2H2_2"/>
    <property type="match status" value="3"/>
</dbReference>
<dbReference type="InterPro" id="IPR036236">
    <property type="entry name" value="Znf_C2H2_sf"/>
</dbReference>
<dbReference type="SUPFAM" id="SSF57667">
    <property type="entry name" value="beta-beta-alpha zinc fingers"/>
    <property type="match status" value="1"/>
</dbReference>
<feature type="domain" description="C2H2-type" evidence="9">
    <location>
        <begin position="680"/>
        <end position="703"/>
    </location>
</feature>
<sequence>MDSISDCKPSPCSSGNVEELKVSFRLDSCLLCAGTAVVYDAEGKVIKRESTNWSEDVVGNNWSNGQLFMFLCQALNVKKKWKKKNGWKLQLDPFPFCETCEGLINSLAEVYSKLEELQSVIKWKLEEAEQLFMKDNLYEKHERAYLEFRKDALGEKVQSAVLKRSLRRKSPRTKMSKVSHQKVNDEVSAPSKQTEVSPSTTLQSENSISDDEEMVDQLPVTATPEDDPLDPGFEADVNIPTPGRMLRKRARKTEQRSISTATSKNEEHDDQSQVPTLSVVHDTIPNDDDCQSPQAKPRRKCRSKKKKATPPSKMKRISRCVDTVSVAISKNERIELKRTTYKKGRSHGFMERDPTTGGIAYTTGFGNRFGTYRTTLNFKQVELEGDKFGYECTSCSQTFPLLISSDKQQKVFFAHYLSAHSDRYKCKVCKYNPPRYANRQELLKHLESTHGIKTISDYHNKRQRRKDLTPEMIYNGCRVCGKPGLDCRSSDYRQHLLSHMNEEEKLEALTVAGRRHKELLAPTQQQLENDSTLSFCQSCGRFITKGELGLKRHQLEFHPDLVDPAEKSNVKNLCSICGATLYNKTSLRTHMKSQHPNGKWDGPLKCKFPGCSHNSTGEPNLKVHVEEEHGQSEEARRGVLCTTCGKILSSAWTLKGYKYKLQNFTLCQGSWNVHSGAKPWKCSICSKAFPLKNTLELHLTTKHGVGAEVFKCEVEGCGKLYPIRRYLTLHKRTVHGIFTKKRKSQRDEGEGVTQ</sequence>
<evidence type="ECO:0000256" key="2">
    <source>
        <dbReference type="ARBA" id="ARBA00022723"/>
    </source>
</evidence>
<dbReference type="Proteomes" id="UP000094527">
    <property type="component" value="Unassembled WGS sequence"/>
</dbReference>
<keyword evidence="3" id="KW-0677">Repeat</keyword>
<reference evidence="10 11" key="1">
    <citation type="journal article" date="2016" name="Genome Biol. Evol.">
        <title>Gene Family Evolution Reflects Adaptation to Soil Environmental Stressors in the Genome of the Collembolan Orchesella cincta.</title>
        <authorList>
            <person name="Faddeeva-Vakhrusheva A."/>
            <person name="Derks M.F."/>
            <person name="Anvar S.Y."/>
            <person name="Agamennone V."/>
            <person name="Suring W."/>
            <person name="Smit S."/>
            <person name="van Straalen N.M."/>
            <person name="Roelofs D."/>
        </authorList>
    </citation>
    <scope>NUCLEOTIDE SEQUENCE [LARGE SCALE GENOMIC DNA]</scope>
    <source>
        <tissue evidence="10">Mixed pool</tissue>
    </source>
</reference>
<feature type="region of interest" description="Disordered" evidence="8">
    <location>
        <begin position="165"/>
        <end position="316"/>
    </location>
</feature>
<keyword evidence="2" id="KW-0479">Metal-binding</keyword>
<feature type="domain" description="C2H2-type" evidence="9">
    <location>
        <begin position="710"/>
        <end position="735"/>
    </location>
</feature>
<proteinExistence type="predicted"/>
<dbReference type="EMBL" id="LJIJ01002912">
    <property type="protein sequence ID" value="ODM89098.1"/>
    <property type="molecule type" value="Genomic_DNA"/>
</dbReference>
<feature type="compositionally biased region" description="Basic residues" evidence="8">
    <location>
        <begin position="165"/>
        <end position="180"/>
    </location>
</feature>
<dbReference type="PANTHER" id="PTHR24406">
    <property type="entry name" value="TRANSCRIPTIONAL REPRESSOR CTCFL-RELATED"/>
    <property type="match status" value="1"/>
</dbReference>
<feature type="domain" description="C2H2-type" evidence="9">
    <location>
        <begin position="572"/>
        <end position="600"/>
    </location>
</feature>
<keyword evidence="6" id="KW-0539">Nucleus</keyword>
<dbReference type="AlphaFoldDB" id="A0A1D2M7Z1"/>
<keyword evidence="11" id="KW-1185">Reference proteome</keyword>
<accession>A0A1D2M7Z1</accession>
<name>A0A1D2M7Z1_ORCCI</name>
<evidence type="ECO:0000259" key="9">
    <source>
        <dbReference type="PROSITE" id="PS50157"/>
    </source>
</evidence>
<evidence type="ECO:0000256" key="1">
    <source>
        <dbReference type="ARBA" id="ARBA00004123"/>
    </source>
</evidence>
<dbReference type="InterPro" id="IPR050888">
    <property type="entry name" value="ZnF_C2H2-type_TF"/>
</dbReference>
<dbReference type="SMART" id="SM00355">
    <property type="entry name" value="ZnF_C2H2"/>
    <property type="match status" value="7"/>
</dbReference>
<protein>
    <submittedName>
        <fullName evidence="10">Zinc finger and BTB domain-containing protein 16-A</fullName>
    </submittedName>
</protein>
<evidence type="ECO:0000313" key="11">
    <source>
        <dbReference type="Proteomes" id="UP000094527"/>
    </source>
</evidence>
<evidence type="ECO:0000256" key="4">
    <source>
        <dbReference type="ARBA" id="ARBA00022771"/>
    </source>
</evidence>
<evidence type="ECO:0000256" key="3">
    <source>
        <dbReference type="ARBA" id="ARBA00022737"/>
    </source>
</evidence>
<comment type="subcellular location">
    <subcellularLocation>
        <location evidence="1">Nucleus</location>
    </subcellularLocation>
</comment>
<evidence type="ECO:0000256" key="7">
    <source>
        <dbReference type="PROSITE-ProRule" id="PRU00042"/>
    </source>
</evidence>
<dbReference type="Gene3D" id="3.30.160.60">
    <property type="entry name" value="Classic Zinc Finger"/>
    <property type="match status" value="3"/>
</dbReference>
<dbReference type="OrthoDB" id="3565419at2759"/>
<dbReference type="InterPro" id="IPR013087">
    <property type="entry name" value="Znf_C2H2_type"/>
</dbReference>
<dbReference type="GO" id="GO:0005634">
    <property type="term" value="C:nucleus"/>
    <property type="evidence" value="ECO:0007669"/>
    <property type="project" value="UniProtKB-SubCell"/>
</dbReference>
<evidence type="ECO:0000256" key="6">
    <source>
        <dbReference type="ARBA" id="ARBA00023242"/>
    </source>
</evidence>
<feature type="compositionally biased region" description="Polar residues" evidence="8">
    <location>
        <begin position="190"/>
        <end position="207"/>
    </location>
</feature>
<evidence type="ECO:0000256" key="8">
    <source>
        <dbReference type="SAM" id="MobiDB-lite"/>
    </source>
</evidence>
<keyword evidence="4 7" id="KW-0863">Zinc-finger</keyword>
<dbReference type="OMA" id="HERTRTH"/>
<dbReference type="PROSITE" id="PS00028">
    <property type="entry name" value="ZINC_FINGER_C2H2_1"/>
    <property type="match status" value="3"/>
</dbReference>
<evidence type="ECO:0000313" key="10">
    <source>
        <dbReference type="EMBL" id="ODM89098.1"/>
    </source>
</evidence>
<gene>
    <name evidence="10" type="ORF">Ocin01_17584</name>
</gene>
<comment type="caution">
    <text evidence="10">The sequence shown here is derived from an EMBL/GenBank/DDBJ whole genome shotgun (WGS) entry which is preliminary data.</text>
</comment>